<organism evidence="2 3">
    <name type="scientific">Zingiber officinale</name>
    <name type="common">Ginger</name>
    <name type="synonym">Amomum zingiber</name>
    <dbReference type="NCBI Taxonomy" id="94328"/>
    <lineage>
        <taxon>Eukaryota</taxon>
        <taxon>Viridiplantae</taxon>
        <taxon>Streptophyta</taxon>
        <taxon>Embryophyta</taxon>
        <taxon>Tracheophyta</taxon>
        <taxon>Spermatophyta</taxon>
        <taxon>Magnoliopsida</taxon>
        <taxon>Liliopsida</taxon>
        <taxon>Zingiberales</taxon>
        <taxon>Zingiberaceae</taxon>
        <taxon>Zingiber</taxon>
    </lineage>
</organism>
<accession>A0A8J5H0A2</accession>
<proteinExistence type="predicted"/>
<gene>
    <name evidence="2" type="ORF">ZIOFF_024385</name>
</gene>
<dbReference type="AlphaFoldDB" id="A0A8J5H0A2"/>
<dbReference type="Proteomes" id="UP000734854">
    <property type="component" value="Unassembled WGS sequence"/>
</dbReference>
<evidence type="ECO:0000313" key="3">
    <source>
        <dbReference type="Proteomes" id="UP000734854"/>
    </source>
</evidence>
<evidence type="ECO:0000313" key="2">
    <source>
        <dbReference type="EMBL" id="KAG6514046.1"/>
    </source>
</evidence>
<reference evidence="2 3" key="1">
    <citation type="submission" date="2020-08" db="EMBL/GenBank/DDBJ databases">
        <title>Plant Genome Project.</title>
        <authorList>
            <person name="Zhang R.-G."/>
        </authorList>
    </citation>
    <scope>NUCLEOTIDE SEQUENCE [LARGE SCALE GENOMIC DNA]</scope>
    <source>
        <tissue evidence="2">Rhizome</tissue>
    </source>
</reference>
<dbReference type="EMBL" id="JACMSC010000007">
    <property type="protein sequence ID" value="KAG6514046.1"/>
    <property type="molecule type" value="Genomic_DNA"/>
</dbReference>
<dbReference type="SUPFAM" id="SSF48452">
    <property type="entry name" value="TPR-like"/>
    <property type="match status" value="1"/>
</dbReference>
<dbReference type="InterPro" id="IPR019734">
    <property type="entry name" value="TPR_rpt"/>
</dbReference>
<evidence type="ECO:0000256" key="1">
    <source>
        <dbReference type="PROSITE-ProRule" id="PRU00339"/>
    </source>
</evidence>
<dbReference type="PANTHER" id="PTHR44998:SF1">
    <property type="entry name" value="UDP-N-ACETYLGLUCOSAMINE--PEPTIDE N-ACETYLGLUCOSAMINYLTRANSFERASE 110 KDA SUBUNIT"/>
    <property type="match status" value="1"/>
</dbReference>
<sequence>MDNDGTKGACWSALMKRLHLESKEKVVCVEMGMTARASRLKKGNLAGIYYEQSQLDMTILHYKQAINCDSTFIEAYNNLTAADGLVNRGNTFKEIGRVTEAIQDYICAVNIRPTMPKAHANLASAYKDR</sequence>
<dbReference type="Gene3D" id="1.25.40.10">
    <property type="entry name" value="Tetratricopeptide repeat domain"/>
    <property type="match status" value="2"/>
</dbReference>
<keyword evidence="1" id="KW-0802">TPR repeat</keyword>
<name>A0A8J5H0A2_ZINOF</name>
<dbReference type="PROSITE" id="PS50005">
    <property type="entry name" value="TPR"/>
    <property type="match status" value="1"/>
</dbReference>
<dbReference type="PANTHER" id="PTHR44998">
    <property type="match status" value="1"/>
</dbReference>
<dbReference type="FunFam" id="1.25.40.10:FF:000181">
    <property type="entry name" value="probable UDP-N-acetylglucosamine--peptide N-acetylglucosaminyltransferase SEC"/>
    <property type="match status" value="1"/>
</dbReference>
<dbReference type="InterPro" id="IPR011990">
    <property type="entry name" value="TPR-like_helical_dom_sf"/>
</dbReference>
<comment type="caution">
    <text evidence="2">The sequence shown here is derived from an EMBL/GenBank/DDBJ whole genome shotgun (WGS) entry which is preliminary data.</text>
</comment>
<protein>
    <submittedName>
        <fullName evidence="2">Uncharacterized protein</fullName>
    </submittedName>
</protein>
<keyword evidence="3" id="KW-1185">Reference proteome</keyword>
<dbReference type="GO" id="GO:0006493">
    <property type="term" value="P:protein O-linked glycosylation"/>
    <property type="evidence" value="ECO:0007669"/>
    <property type="project" value="TreeGrafter"/>
</dbReference>
<dbReference type="GO" id="GO:0016757">
    <property type="term" value="F:glycosyltransferase activity"/>
    <property type="evidence" value="ECO:0007669"/>
    <property type="project" value="TreeGrafter"/>
</dbReference>
<dbReference type="SMART" id="SM00028">
    <property type="entry name" value="TPR"/>
    <property type="match status" value="2"/>
</dbReference>
<feature type="repeat" description="TPR" evidence="1">
    <location>
        <begin position="82"/>
        <end position="115"/>
    </location>
</feature>
<dbReference type="Pfam" id="PF13414">
    <property type="entry name" value="TPR_11"/>
    <property type="match status" value="1"/>
</dbReference>